<evidence type="ECO:0000256" key="1">
    <source>
        <dbReference type="SAM" id="SignalP"/>
    </source>
</evidence>
<evidence type="ECO:0000313" key="3">
    <source>
        <dbReference type="Proteomes" id="UP000268033"/>
    </source>
</evidence>
<keyword evidence="1" id="KW-0732">Signal</keyword>
<dbReference type="PROSITE" id="PS51257">
    <property type="entry name" value="PROKAR_LIPOPROTEIN"/>
    <property type="match status" value="1"/>
</dbReference>
<dbReference type="Proteomes" id="UP000268033">
    <property type="component" value="Unassembled WGS sequence"/>
</dbReference>
<keyword evidence="3" id="KW-1185">Reference proteome</keyword>
<dbReference type="RefSeq" id="WP_050658834.1">
    <property type="nucleotide sequence ID" value="NZ_JBLXAC010000018.1"/>
</dbReference>
<dbReference type="EMBL" id="RJUL01000011">
    <property type="protein sequence ID" value="ROQ22055.1"/>
    <property type="molecule type" value="Genomic_DNA"/>
</dbReference>
<protein>
    <submittedName>
        <fullName evidence="2">Uncharacterized protein</fullName>
    </submittedName>
</protein>
<proteinExistence type="predicted"/>
<organism evidence="2 3">
    <name type="scientific">Gallaecimonas pentaromativorans</name>
    <dbReference type="NCBI Taxonomy" id="584787"/>
    <lineage>
        <taxon>Bacteria</taxon>
        <taxon>Pseudomonadati</taxon>
        <taxon>Pseudomonadota</taxon>
        <taxon>Gammaproteobacteria</taxon>
        <taxon>Enterobacterales</taxon>
        <taxon>Gallaecimonadaceae</taxon>
        <taxon>Gallaecimonas</taxon>
    </lineage>
</organism>
<comment type="caution">
    <text evidence="2">The sequence shown here is derived from an EMBL/GenBank/DDBJ whole genome shotgun (WGS) entry which is preliminary data.</text>
</comment>
<name>A0A3N1P0T1_9GAMM</name>
<dbReference type="OrthoDB" id="6293209at2"/>
<accession>A0A3N1P0T1</accession>
<feature type="signal peptide" evidence="1">
    <location>
        <begin position="1"/>
        <end position="20"/>
    </location>
</feature>
<reference evidence="2 3" key="1">
    <citation type="submission" date="2018-11" db="EMBL/GenBank/DDBJ databases">
        <title>Genomic Encyclopedia of Type Strains, Phase IV (KMG-IV): sequencing the most valuable type-strain genomes for metagenomic binning, comparative biology and taxonomic classification.</title>
        <authorList>
            <person name="Goeker M."/>
        </authorList>
    </citation>
    <scope>NUCLEOTIDE SEQUENCE [LARGE SCALE GENOMIC DNA]</scope>
    <source>
        <strain evidence="2 3">DSM 21945</strain>
    </source>
</reference>
<dbReference type="AlphaFoldDB" id="A0A3N1P0T1"/>
<evidence type="ECO:0000313" key="2">
    <source>
        <dbReference type="EMBL" id="ROQ22055.1"/>
    </source>
</evidence>
<gene>
    <name evidence="2" type="ORF">EDC28_111157</name>
</gene>
<sequence>MKKRYLAAALLALGSSSVFAAGMSCYIDTRAYDEFTPNHCLNIVWGAKTATAVFRVDNLPANYYIDWDTPACAANATTCTAVIRAFVPFKATATLIDLDAGTTTEVSATATFEDGR</sequence>
<feature type="chain" id="PRO_5018130461" evidence="1">
    <location>
        <begin position="21"/>
        <end position="116"/>
    </location>
</feature>